<comment type="caution">
    <text evidence="2">The sequence shown here is derived from an EMBL/GenBank/DDBJ whole genome shotgun (WGS) entry which is preliminary data.</text>
</comment>
<proteinExistence type="predicted"/>
<dbReference type="EMBL" id="VSSQ01084693">
    <property type="protein sequence ID" value="MPN32605.1"/>
    <property type="molecule type" value="Genomic_DNA"/>
</dbReference>
<protein>
    <recommendedName>
        <fullName evidence="1">Calcineurin-like phosphoesterase C-terminal domain-containing protein</fullName>
    </recommendedName>
</protein>
<organism evidence="2">
    <name type="scientific">bioreactor metagenome</name>
    <dbReference type="NCBI Taxonomy" id="1076179"/>
    <lineage>
        <taxon>unclassified sequences</taxon>
        <taxon>metagenomes</taxon>
        <taxon>ecological metagenomes</taxon>
    </lineage>
</organism>
<dbReference type="InterPro" id="IPR032288">
    <property type="entry name" value="Metallophos_C"/>
</dbReference>
<feature type="domain" description="Calcineurin-like phosphoesterase C-terminal" evidence="1">
    <location>
        <begin position="2"/>
        <end position="84"/>
    </location>
</feature>
<evidence type="ECO:0000259" key="1">
    <source>
        <dbReference type="Pfam" id="PF16370"/>
    </source>
</evidence>
<dbReference type="AlphaFoldDB" id="A0A645H0N4"/>
<evidence type="ECO:0000313" key="2">
    <source>
        <dbReference type="EMBL" id="MPN32605.1"/>
    </source>
</evidence>
<reference evidence="2" key="1">
    <citation type="submission" date="2019-08" db="EMBL/GenBank/DDBJ databases">
        <authorList>
            <person name="Kucharzyk K."/>
            <person name="Murdoch R.W."/>
            <person name="Higgins S."/>
            <person name="Loffler F."/>
        </authorList>
    </citation>
    <scope>NUCLEOTIDE SEQUENCE</scope>
</reference>
<sequence>MLINVFNWDSACTLEVKENGTPLTVTRKFVKDPLHIISYPMKRFNLNTEPTFDSAKTTHMFEVTASSATSTLEIKLTDRFGNVYTESMTRPKAFSLSME</sequence>
<dbReference type="Pfam" id="PF16370">
    <property type="entry name" value="MetallophosC"/>
    <property type="match status" value="1"/>
</dbReference>
<name>A0A645H0N4_9ZZZZ</name>
<gene>
    <name evidence="2" type="ORF">SDC9_180085</name>
</gene>
<accession>A0A645H0N4</accession>